<protein>
    <submittedName>
        <fullName evidence="3">Pilus assembly protein</fullName>
    </submittedName>
</protein>
<name>A0AAW5R224_9HYPH</name>
<feature type="transmembrane region" description="Helical" evidence="1">
    <location>
        <begin position="34"/>
        <end position="54"/>
    </location>
</feature>
<dbReference type="AlphaFoldDB" id="A0AAW5R224"/>
<comment type="caution">
    <text evidence="3">The sequence shown here is derived from an EMBL/GenBank/DDBJ whole genome shotgun (WGS) entry which is preliminary data.</text>
</comment>
<accession>A0AAW5R224</accession>
<keyword evidence="1" id="KW-0472">Membrane</keyword>
<reference evidence="3 4" key="1">
    <citation type="submission" date="2022-04" db="EMBL/GenBank/DDBJ databases">
        <authorList>
            <person name="Ye Y.-Q."/>
            <person name="Du Z.-J."/>
        </authorList>
    </citation>
    <scope>NUCLEOTIDE SEQUENCE [LARGE SCALE GENOMIC DNA]</scope>
    <source>
        <strain evidence="3 4">A6E488</strain>
    </source>
</reference>
<dbReference type="Pfam" id="PF07811">
    <property type="entry name" value="TadE"/>
    <property type="match status" value="1"/>
</dbReference>
<proteinExistence type="predicted"/>
<keyword evidence="1" id="KW-1133">Transmembrane helix</keyword>
<evidence type="ECO:0000256" key="1">
    <source>
        <dbReference type="SAM" id="Phobius"/>
    </source>
</evidence>
<keyword evidence="4" id="KW-1185">Reference proteome</keyword>
<dbReference type="EMBL" id="JALIDZ010000005">
    <property type="protein sequence ID" value="MCT8972703.1"/>
    <property type="molecule type" value="Genomic_DNA"/>
</dbReference>
<gene>
    <name evidence="3" type="ORF">MUB46_12630</name>
</gene>
<evidence type="ECO:0000259" key="2">
    <source>
        <dbReference type="Pfam" id="PF07811"/>
    </source>
</evidence>
<feature type="domain" description="TadE-like" evidence="2">
    <location>
        <begin position="26"/>
        <end position="68"/>
    </location>
</feature>
<dbReference type="RefSeq" id="WP_261616279.1">
    <property type="nucleotide sequence ID" value="NZ_JALIDZ010000005.1"/>
</dbReference>
<evidence type="ECO:0000313" key="3">
    <source>
        <dbReference type="EMBL" id="MCT8972703.1"/>
    </source>
</evidence>
<keyword evidence="1" id="KW-0812">Transmembrane</keyword>
<evidence type="ECO:0000313" key="4">
    <source>
        <dbReference type="Proteomes" id="UP001320898"/>
    </source>
</evidence>
<dbReference type="InterPro" id="IPR012495">
    <property type="entry name" value="TadE-like_dom"/>
</dbReference>
<sequence length="177" mass="19484">MAARGSRFESPSVDRHLRRFARDTRGAALLEVTVLMPFLLVLCAGVFEFGTLFYQKMLIETGVRDAARYMSRCNAAEATCKGTAVNIAVYGNPQGTGQSRVDGWTMSPADITYPIDEPTPLDEANNPMYRGSWLRVVRVETTYSYTGGGLLAFLENLGAVTSPIDINVAHEQRVIGW</sequence>
<organism evidence="3 4">
    <name type="scientific">Microbaculum marinisediminis</name>
    <dbReference type="NCBI Taxonomy" id="2931392"/>
    <lineage>
        <taxon>Bacteria</taxon>
        <taxon>Pseudomonadati</taxon>
        <taxon>Pseudomonadota</taxon>
        <taxon>Alphaproteobacteria</taxon>
        <taxon>Hyphomicrobiales</taxon>
        <taxon>Tepidamorphaceae</taxon>
        <taxon>Microbaculum</taxon>
    </lineage>
</organism>
<dbReference type="Proteomes" id="UP001320898">
    <property type="component" value="Unassembled WGS sequence"/>
</dbReference>